<comment type="similarity">
    <text evidence="1">Belongs to the short-chain dehydrogenases/reductases (SDR) family.</text>
</comment>
<dbReference type="Pfam" id="PF13561">
    <property type="entry name" value="adh_short_C2"/>
    <property type="match status" value="1"/>
</dbReference>
<dbReference type="RefSeq" id="WP_318598688.1">
    <property type="nucleotide sequence ID" value="NZ_JAWSTH010000052.1"/>
</dbReference>
<accession>A0ABU4HSN6</accession>
<dbReference type="PANTHER" id="PTHR42760:SF133">
    <property type="entry name" value="3-OXOACYL-[ACYL-CARRIER-PROTEIN] REDUCTASE"/>
    <property type="match status" value="1"/>
</dbReference>
<evidence type="ECO:0000313" key="4">
    <source>
        <dbReference type="Proteomes" id="UP001284601"/>
    </source>
</evidence>
<gene>
    <name evidence="3" type="ORF">R7226_18305</name>
</gene>
<keyword evidence="2" id="KW-0560">Oxidoreductase</keyword>
<dbReference type="PROSITE" id="PS00061">
    <property type="entry name" value="ADH_SHORT"/>
    <property type="match status" value="1"/>
</dbReference>
<sequence length="253" mass="26047">MASEDSFDGRRVALVTGAARGLGRAIAATLLERGHDVVLADLDGDALRETQAQLDPGLRRSDAVVADVSERGQFEAAFAVAQARGGRVHVLVNNAGKTVSRPFFEIEQQEWDELMAVNLRSVLFGCQIAGAHMRAAGGGRIVNMASLAGQRGGLVAGAHYAASKAGILVLTKIVAAELAPHGVTVNAVAPAAIDGPVMQALGEERIAQLEAAIPVGRVGRPEEVAALVAHLAGDDAGFVTGACFDVNGGVSMR</sequence>
<evidence type="ECO:0000256" key="1">
    <source>
        <dbReference type="ARBA" id="ARBA00006484"/>
    </source>
</evidence>
<reference evidence="4" key="1">
    <citation type="submission" date="2023-07" db="EMBL/GenBank/DDBJ databases">
        <title>Conexibacter stalactiti sp. nov., isolated from stalactites in a lava cave and emended description of the genus Conexibacter.</title>
        <authorList>
            <person name="Lee S.D."/>
        </authorList>
    </citation>
    <scope>NUCLEOTIDE SEQUENCE [LARGE SCALE GENOMIC DNA]</scope>
    <source>
        <strain evidence="4">KCTC 39840</strain>
    </source>
</reference>
<dbReference type="PRINTS" id="PR00080">
    <property type="entry name" value="SDRFAMILY"/>
</dbReference>
<dbReference type="EMBL" id="JAWSTH010000052">
    <property type="protein sequence ID" value="MDW5596306.1"/>
    <property type="molecule type" value="Genomic_DNA"/>
</dbReference>
<evidence type="ECO:0000256" key="2">
    <source>
        <dbReference type="ARBA" id="ARBA00023002"/>
    </source>
</evidence>
<dbReference type="SUPFAM" id="SSF51735">
    <property type="entry name" value="NAD(P)-binding Rossmann-fold domains"/>
    <property type="match status" value="1"/>
</dbReference>
<keyword evidence="4" id="KW-1185">Reference proteome</keyword>
<name>A0ABU4HSN6_9ACTN</name>
<dbReference type="InterPro" id="IPR036291">
    <property type="entry name" value="NAD(P)-bd_dom_sf"/>
</dbReference>
<dbReference type="InterPro" id="IPR020904">
    <property type="entry name" value="Sc_DH/Rdtase_CS"/>
</dbReference>
<organism evidence="3 4">
    <name type="scientific">Conexibacter stalactiti</name>
    <dbReference type="NCBI Taxonomy" id="1940611"/>
    <lineage>
        <taxon>Bacteria</taxon>
        <taxon>Bacillati</taxon>
        <taxon>Actinomycetota</taxon>
        <taxon>Thermoleophilia</taxon>
        <taxon>Solirubrobacterales</taxon>
        <taxon>Conexibacteraceae</taxon>
        <taxon>Conexibacter</taxon>
    </lineage>
</organism>
<reference evidence="3 4" key="2">
    <citation type="submission" date="2023-10" db="EMBL/GenBank/DDBJ databases">
        <authorList>
            <person name="Han X.F."/>
        </authorList>
    </citation>
    <scope>NUCLEOTIDE SEQUENCE [LARGE SCALE GENOMIC DNA]</scope>
    <source>
        <strain evidence="3 4">KCTC 39840</strain>
    </source>
</reference>
<dbReference type="Proteomes" id="UP001284601">
    <property type="component" value="Unassembled WGS sequence"/>
</dbReference>
<dbReference type="InterPro" id="IPR002347">
    <property type="entry name" value="SDR_fam"/>
</dbReference>
<dbReference type="PANTHER" id="PTHR42760">
    <property type="entry name" value="SHORT-CHAIN DEHYDROGENASES/REDUCTASES FAMILY MEMBER"/>
    <property type="match status" value="1"/>
</dbReference>
<comment type="caution">
    <text evidence="3">The sequence shown here is derived from an EMBL/GenBank/DDBJ whole genome shotgun (WGS) entry which is preliminary data.</text>
</comment>
<protein>
    <submittedName>
        <fullName evidence="3">SDR family NAD(P)-dependent oxidoreductase</fullName>
    </submittedName>
</protein>
<dbReference type="Gene3D" id="3.40.50.720">
    <property type="entry name" value="NAD(P)-binding Rossmann-like Domain"/>
    <property type="match status" value="1"/>
</dbReference>
<proteinExistence type="inferred from homology"/>
<evidence type="ECO:0000313" key="3">
    <source>
        <dbReference type="EMBL" id="MDW5596306.1"/>
    </source>
</evidence>
<dbReference type="PRINTS" id="PR00081">
    <property type="entry name" value="GDHRDH"/>
</dbReference>